<evidence type="ECO:0000313" key="3">
    <source>
        <dbReference type="Proteomes" id="UP000469558"/>
    </source>
</evidence>
<evidence type="ECO:0000259" key="1">
    <source>
        <dbReference type="Pfam" id="PF01118"/>
    </source>
</evidence>
<dbReference type="SUPFAM" id="SSF51735">
    <property type="entry name" value="NAD(P)-binding Rossmann-fold domains"/>
    <property type="match status" value="1"/>
</dbReference>
<sequence>MAPQIFITGVTGYVGGQLLHSMIAKHPDYQITGLVRTREQEQKIISRYPSVRTAIGDLNSANVIIEQSKQADVVLQTADADHLGAITSIVHGLSLGKRNGAFIQLSGAASILDTSNGLGQPTEKVWDDIKDFDEISTFDEKHFHAASDQLVRSEGKKAGIRTVVLAPPVIYGKGEGIKQWSMGLPWRVEISKKRGMGFAIGEGKTIISSIHVKDTADVLLFFAEQALASTNGKVEWGERGFYFVESGENVSREIHELVAEEMVKRDMIKTAELESLTGDEANELHPWASIMYGSNMRVRGSKLRALGWTPEQPSILATVSELLE</sequence>
<comment type="caution">
    <text evidence="2">The sequence shown here is derived from an EMBL/GenBank/DDBJ whole genome shotgun (WGS) entry which is preliminary data.</text>
</comment>
<dbReference type="Gene3D" id="3.40.50.720">
    <property type="entry name" value="NAD(P)-binding Rossmann-like Domain"/>
    <property type="match status" value="1"/>
</dbReference>
<proteinExistence type="predicted"/>
<organism evidence="2 3">
    <name type="scientific">Lachnellula suecica</name>
    <dbReference type="NCBI Taxonomy" id="602035"/>
    <lineage>
        <taxon>Eukaryota</taxon>
        <taxon>Fungi</taxon>
        <taxon>Dikarya</taxon>
        <taxon>Ascomycota</taxon>
        <taxon>Pezizomycotina</taxon>
        <taxon>Leotiomycetes</taxon>
        <taxon>Helotiales</taxon>
        <taxon>Lachnaceae</taxon>
        <taxon>Lachnellula</taxon>
    </lineage>
</organism>
<dbReference type="InterPro" id="IPR000534">
    <property type="entry name" value="Semialdehyde_DH_NAD-bd"/>
</dbReference>
<dbReference type="InterPro" id="IPR051783">
    <property type="entry name" value="NAD(P)-dependent_oxidoreduct"/>
</dbReference>
<dbReference type="Proteomes" id="UP000469558">
    <property type="component" value="Unassembled WGS sequence"/>
</dbReference>
<dbReference type="InterPro" id="IPR036291">
    <property type="entry name" value="NAD(P)-bd_dom_sf"/>
</dbReference>
<name>A0A8T9C9W0_9HELO</name>
<evidence type="ECO:0000313" key="2">
    <source>
        <dbReference type="EMBL" id="TVY82495.1"/>
    </source>
</evidence>
<dbReference type="GO" id="GO:0051287">
    <property type="term" value="F:NAD binding"/>
    <property type="evidence" value="ECO:0007669"/>
    <property type="project" value="InterPro"/>
</dbReference>
<accession>A0A8T9C9W0</accession>
<dbReference type="PANTHER" id="PTHR48079:SF6">
    <property type="entry name" value="NAD(P)-BINDING DOMAIN-CONTAINING PROTEIN-RELATED"/>
    <property type="match status" value="1"/>
</dbReference>
<dbReference type="EMBL" id="QGMK01000311">
    <property type="protein sequence ID" value="TVY82495.1"/>
    <property type="molecule type" value="Genomic_DNA"/>
</dbReference>
<dbReference type="PANTHER" id="PTHR48079">
    <property type="entry name" value="PROTEIN YEEZ"/>
    <property type="match status" value="1"/>
</dbReference>
<gene>
    <name evidence="2" type="primary">YLL056C_1</name>
    <name evidence="2" type="ORF">LSUE1_G001587</name>
</gene>
<reference evidence="2 3" key="1">
    <citation type="submission" date="2018-05" db="EMBL/GenBank/DDBJ databases">
        <title>Genome sequencing and assembly of the regulated plant pathogen Lachnellula willkommii and related sister species for the development of diagnostic species identification markers.</title>
        <authorList>
            <person name="Giroux E."/>
            <person name="Bilodeau G."/>
        </authorList>
    </citation>
    <scope>NUCLEOTIDE SEQUENCE [LARGE SCALE GENOMIC DNA]</scope>
    <source>
        <strain evidence="2 3">CBS 268.59</strain>
    </source>
</reference>
<protein>
    <recommendedName>
        <fullName evidence="1">Semialdehyde dehydrogenase NAD-binding domain-containing protein</fullName>
    </recommendedName>
</protein>
<dbReference type="AlphaFoldDB" id="A0A8T9C9W0"/>
<dbReference type="GO" id="GO:1901607">
    <property type="term" value="P:alpha-amino acid biosynthetic process"/>
    <property type="evidence" value="ECO:0007669"/>
    <property type="project" value="UniProtKB-ARBA"/>
</dbReference>
<dbReference type="Pfam" id="PF01118">
    <property type="entry name" value="Semialdhyde_dh"/>
    <property type="match status" value="1"/>
</dbReference>
<dbReference type="GO" id="GO:0004029">
    <property type="term" value="F:aldehyde dehydrogenase (NAD+) activity"/>
    <property type="evidence" value="ECO:0007669"/>
    <property type="project" value="TreeGrafter"/>
</dbReference>
<dbReference type="GO" id="GO:0005737">
    <property type="term" value="C:cytoplasm"/>
    <property type="evidence" value="ECO:0007669"/>
    <property type="project" value="TreeGrafter"/>
</dbReference>
<dbReference type="OrthoDB" id="2130169at2759"/>
<feature type="domain" description="Semialdehyde dehydrogenase NAD-binding" evidence="1">
    <location>
        <begin position="5"/>
        <end position="84"/>
    </location>
</feature>
<keyword evidence="3" id="KW-1185">Reference proteome</keyword>